<dbReference type="Proteomes" id="UP001259659">
    <property type="component" value="Unassembled WGS sequence"/>
</dbReference>
<dbReference type="InterPro" id="IPR045396">
    <property type="entry name" value="DUF6517"/>
</dbReference>
<evidence type="ECO:0000313" key="2">
    <source>
        <dbReference type="Proteomes" id="UP001259659"/>
    </source>
</evidence>
<accession>A0ABU2FC13</accession>
<dbReference type="EMBL" id="JAMQON010000002">
    <property type="protein sequence ID" value="MDS0259813.1"/>
    <property type="molecule type" value="Genomic_DNA"/>
</dbReference>
<gene>
    <name evidence="1" type="ORF">NDI56_10460</name>
</gene>
<protein>
    <submittedName>
        <fullName evidence="1">DUF6517 family protein</fullName>
    </submittedName>
</protein>
<organism evidence="1 2">
    <name type="scientific">Haloarcula saliterrae</name>
    <dbReference type="NCBI Taxonomy" id="2950534"/>
    <lineage>
        <taxon>Archaea</taxon>
        <taxon>Methanobacteriati</taxon>
        <taxon>Methanobacteriota</taxon>
        <taxon>Stenosarchaea group</taxon>
        <taxon>Halobacteria</taxon>
        <taxon>Halobacteriales</taxon>
        <taxon>Haloarculaceae</taxon>
        <taxon>Haloarcula</taxon>
    </lineage>
</organism>
<reference evidence="1 2" key="1">
    <citation type="submission" date="2022-06" db="EMBL/GenBank/DDBJ databases">
        <title>Haloarcula sp. a new haloarchaeum isolate from saline soil.</title>
        <authorList>
            <person name="Strakova D."/>
            <person name="Galisteo C."/>
            <person name="Sanchez-Porro C."/>
            <person name="Ventosa A."/>
        </authorList>
    </citation>
    <scope>NUCLEOTIDE SEQUENCE [LARGE SCALE GENOMIC DNA]</scope>
    <source>
        <strain evidence="1 2">S1CR25-12</strain>
    </source>
</reference>
<sequence length="214" mass="22515">MNRQYAALLAVACAIPLAGCGFITGSEPLAFSASPATASDEAVSETGYEQRAQRTQNVTRNFTVADQTRQVEVTNQLAKYERDISLGPLGSQRAGVFVAVASPEVEVAGQAFNPIEDLSERELLAQSNSQYSAISVGSQVGSENVTTLGQSTAVKKFEGTATLAGTPVDVYVHATKFRHEGDFVVAVGIYPQQTDGEAANVLTLIGSLEHSGSE</sequence>
<dbReference type="RefSeq" id="WP_310919467.1">
    <property type="nucleotide sequence ID" value="NZ_JAMQON010000002.1"/>
</dbReference>
<evidence type="ECO:0000313" key="1">
    <source>
        <dbReference type="EMBL" id="MDS0259813.1"/>
    </source>
</evidence>
<proteinExistence type="predicted"/>
<dbReference type="Pfam" id="PF20127">
    <property type="entry name" value="DUF6517"/>
    <property type="match status" value="1"/>
</dbReference>
<keyword evidence="2" id="KW-1185">Reference proteome</keyword>
<name>A0ABU2FC13_9EURY</name>
<comment type="caution">
    <text evidence="1">The sequence shown here is derived from an EMBL/GenBank/DDBJ whole genome shotgun (WGS) entry which is preliminary data.</text>
</comment>